<feature type="region of interest" description="Disordered" evidence="2">
    <location>
        <begin position="208"/>
        <end position="228"/>
    </location>
</feature>
<dbReference type="SUPFAM" id="SSF56349">
    <property type="entry name" value="DNA breaking-rejoining enzymes"/>
    <property type="match status" value="1"/>
</dbReference>
<evidence type="ECO:0000313" key="4">
    <source>
        <dbReference type="EMBL" id="MBJ7600795.1"/>
    </source>
</evidence>
<feature type="domain" description="Tyr recombinase" evidence="3">
    <location>
        <begin position="1"/>
        <end position="199"/>
    </location>
</feature>
<dbReference type="PANTHER" id="PTHR30349:SF64">
    <property type="entry name" value="PROPHAGE INTEGRASE INTD-RELATED"/>
    <property type="match status" value="1"/>
</dbReference>
<keyword evidence="5" id="KW-1185">Reference proteome</keyword>
<sequence>MLTWSVEELQAFLAFTAGDREHILYRTALATGMRRGELLGLRRRDLDLLTGRLRVRQQWTRNGDGGLRFLPLKTGIRAWRNVDLDELTVGALEVHLQAQEFERRSWGSAYRTDLDLVFAQTDGRPNDPDVVRRRFERRARDAGILPIRFHDLRHTHATLLLEAGQSIKYVAERLGDREDTVLETYGHVTSRMRSSGVAQVARFLNGPPQVVRDPPVTPRAESGGLGSD</sequence>
<dbReference type="InterPro" id="IPR011010">
    <property type="entry name" value="DNA_brk_join_enz"/>
</dbReference>
<organism evidence="4 5">
    <name type="scientific">Candidatus Nephthysia bennettiae</name>
    <dbReference type="NCBI Taxonomy" id="3127016"/>
    <lineage>
        <taxon>Bacteria</taxon>
        <taxon>Bacillati</taxon>
        <taxon>Candidatus Dormiibacterota</taxon>
        <taxon>Candidatus Dormibacteria</taxon>
        <taxon>Candidatus Dormibacterales</taxon>
        <taxon>Candidatus Dormibacteraceae</taxon>
        <taxon>Candidatus Nephthysia</taxon>
    </lineage>
</organism>
<dbReference type="GO" id="GO:0006310">
    <property type="term" value="P:DNA recombination"/>
    <property type="evidence" value="ECO:0007669"/>
    <property type="project" value="UniProtKB-KW"/>
</dbReference>
<evidence type="ECO:0000256" key="2">
    <source>
        <dbReference type="SAM" id="MobiDB-lite"/>
    </source>
</evidence>
<evidence type="ECO:0000259" key="3">
    <source>
        <dbReference type="PROSITE" id="PS51898"/>
    </source>
</evidence>
<dbReference type="CDD" id="cd01189">
    <property type="entry name" value="INT_ICEBs1_C_like"/>
    <property type="match status" value="1"/>
</dbReference>
<dbReference type="Gene3D" id="1.10.443.10">
    <property type="entry name" value="Intergrase catalytic core"/>
    <property type="match status" value="1"/>
</dbReference>
<dbReference type="GO" id="GO:0015074">
    <property type="term" value="P:DNA integration"/>
    <property type="evidence" value="ECO:0007669"/>
    <property type="project" value="InterPro"/>
</dbReference>
<dbReference type="InterPro" id="IPR002104">
    <property type="entry name" value="Integrase_catalytic"/>
</dbReference>
<evidence type="ECO:0000256" key="1">
    <source>
        <dbReference type="ARBA" id="ARBA00023172"/>
    </source>
</evidence>
<dbReference type="Proteomes" id="UP000612893">
    <property type="component" value="Unassembled WGS sequence"/>
</dbReference>
<proteinExistence type="predicted"/>
<accession>A0A934KEQ5</accession>
<comment type="caution">
    <text evidence="4">The sequence shown here is derived from an EMBL/GenBank/DDBJ whole genome shotgun (WGS) entry which is preliminary data.</text>
</comment>
<protein>
    <submittedName>
        <fullName evidence="4">Site-specific integrase</fullName>
    </submittedName>
</protein>
<name>A0A934KEQ5_9BACT</name>
<dbReference type="InterPro" id="IPR050090">
    <property type="entry name" value="Tyrosine_recombinase_XerCD"/>
</dbReference>
<evidence type="ECO:0000313" key="5">
    <source>
        <dbReference type="Proteomes" id="UP000612893"/>
    </source>
</evidence>
<dbReference type="EMBL" id="JAEKNR010000217">
    <property type="protein sequence ID" value="MBJ7600795.1"/>
    <property type="molecule type" value="Genomic_DNA"/>
</dbReference>
<dbReference type="PROSITE" id="PS51898">
    <property type="entry name" value="TYR_RECOMBINASE"/>
    <property type="match status" value="1"/>
</dbReference>
<dbReference type="GO" id="GO:0003677">
    <property type="term" value="F:DNA binding"/>
    <property type="evidence" value="ECO:0007669"/>
    <property type="project" value="InterPro"/>
</dbReference>
<reference evidence="4" key="1">
    <citation type="submission" date="2020-10" db="EMBL/GenBank/DDBJ databases">
        <title>Ca. Dormibacterota MAGs.</title>
        <authorList>
            <person name="Montgomery K."/>
        </authorList>
    </citation>
    <scope>NUCLEOTIDE SEQUENCE [LARGE SCALE GENOMIC DNA]</scope>
    <source>
        <strain evidence="4">SC8812_S17_10</strain>
    </source>
</reference>
<dbReference type="PANTHER" id="PTHR30349">
    <property type="entry name" value="PHAGE INTEGRASE-RELATED"/>
    <property type="match status" value="1"/>
</dbReference>
<dbReference type="AlphaFoldDB" id="A0A934KEQ5"/>
<keyword evidence="1" id="KW-0233">DNA recombination</keyword>
<dbReference type="InterPro" id="IPR013762">
    <property type="entry name" value="Integrase-like_cat_sf"/>
</dbReference>
<gene>
    <name evidence="4" type="ORF">JF922_22335</name>
</gene>
<dbReference type="Pfam" id="PF00589">
    <property type="entry name" value="Phage_integrase"/>
    <property type="match status" value="1"/>
</dbReference>